<gene>
    <name evidence="2" type="primary">Contig1533.g1672</name>
    <name evidence="2" type="ORF">STYLEM_20226</name>
</gene>
<dbReference type="InParanoid" id="A0A078BA11"/>
<organism evidence="2 3">
    <name type="scientific">Stylonychia lemnae</name>
    <name type="common">Ciliate</name>
    <dbReference type="NCBI Taxonomy" id="5949"/>
    <lineage>
        <taxon>Eukaryota</taxon>
        <taxon>Sar</taxon>
        <taxon>Alveolata</taxon>
        <taxon>Ciliophora</taxon>
        <taxon>Intramacronucleata</taxon>
        <taxon>Spirotrichea</taxon>
        <taxon>Stichotrichia</taxon>
        <taxon>Sporadotrichida</taxon>
        <taxon>Oxytrichidae</taxon>
        <taxon>Stylonychinae</taxon>
        <taxon>Stylonychia</taxon>
    </lineage>
</organism>
<dbReference type="AlphaFoldDB" id="A0A078BA11"/>
<keyword evidence="3" id="KW-1185">Reference proteome</keyword>
<evidence type="ECO:0000256" key="1">
    <source>
        <dbReference type="SAM" id="Coils"/>
    </source>
</evidence>
<protein>
    <submittedName>
        <fullName evidence="2">Uncharacterized protein</fullName>
    </submittedName>
</protein>
<name>A0A078BA11_STYLE</name>
<dbReference type="EMBL" id="CCKQ01019067">
    <property type="protein sequence ID" value="CDW91076.1"/>
    <property type="molecule type" value="Genomic_DNA"/>
</dbReference>
<accession>A0A078BA11</accession>
<evidence type="ECO:0000313" key="3">
    <source>
        <dbReference type="Proteomes" id="UP000039865"/>
    </source>
</evidence>
<sequence length="255" mass="30683">MYFFLLIVSIEQNIVNSHQFVAEEKSAVYQVESDEFESVKVFTLHFQKYLLKFLNMNQSQQLQLKQHFQQQFDQIEILKKKLNLISKQLSVVEQRQIADDKARKQLEEERTELCNQNSILVIEKNALKNEIIELKVRFRELNQKFVQQTEKEMQQEKNLMSLQEQIICINQERNKTISILFEHYLQSHCQEETIIIEKSLNEIIAQRDIVAELKIKTAKDQEDKIWEHHLEMKPPIHKNQGGWFMKLKEFIKLYF</sequence>
<dbReference type="Proteomes" id="UP000039865">
    <property type="component" value="Unassembled WGS sequence"/>
</dbReference>
<keyword evidence="1" id="KW-0175">Coiled coil</keyword>
<feature type="coiled-coil region" evidence="1">
    <location>
        <begin position="75"/>
        <end position="166"/>
    </location>
</feature>
<reference evidence="2 3" key="1">
    <citation type="submission" date="2014-06" db="EMBL/GenBank/DDBJ databases">
        <authorList>
            <person name="Swart Estienne"/>
        </authorList>
    </citation>
    <scope>NUCLEOTIDE SEQUENCE [LARGE SCALE GENOMIC DNA]</scope>
    <source>
        <strain evidence="2 3">130c</strain>
    </source>
</reference>
<proteinExistence type="predicted"/>
<evidence type="ECO:0000313" key="2">
    <source>
        <dbReference type="EMBL" id="CDW91076.1"/>
    </source>
</evidence>